<keyword evidence="2" id="KW-0808">Transferase</keyword>
<evidence type="ECO:0000313" key="4">
    <source>
        <dbReference type="EMBL" id="AXR05932.1"/>
    </source>
</evidence>
<dbReference type="AlphaFoldDB" id="A0A346NK75"/>
<evidence type="ECO:0000256" key="1">
    <source>
        <dbReference type="ARBA" id="ARBA00007274"/>
    </source>
</evidence>
<organism evidence="4 5">
    <name type="scientific">Salinimonas sediminis</name>
    <dbReference type="NCBI Taxonomy" id="2303538"/>
    <lineage>
        <taxon>Bacteria</taxon>
        <taxon>Pseudomonadati</taxon>
        <taxon>Pseudomonadota</taxon>
        <taxon>Gammaproteobacteria</taxon>
        <taxon>Alteromonadales</taxon>
        <taxon>Alteromonadaceae</taxon>
        <taxon>Alteromonas/Salinimonas group</taxon>
        <taxon>Salinimonas</taxon>
    </lineage>
</organism>
<dbReference type="InterPro" id="IPR024688">
    <property type="entry name" value="Mac_dom"/>
</dbReference>
<reference evidence="4 5" key="1">
    <citation type="submission" date="2018-08" db="EMBL/GenBank/DDBJ databases">
        <title>Salinimonas sediminis sp. nov., a piezophilic bacterium isolated from a deep-sea sediment sample from the New Britain Trench.</title>
        <authorList>
            <person name="Cao J."/>
        </authorList>
    </citation>
    <scope>NUCLEOTIDE SEQUENCE [LARGE SCALE GENOMIC DNA]</scope>
    <source>
        <strain evidence="4 5">N102</strain>
    </source>
</reference>
<evidence type="ECO:0000313" key="5">
    <source>
        <dbReference type="Proteomes" id="UP000262073"/>
    </source>
</evidence>
<dbReference type="EMBL" id="CP031769">
    <property type="protein sequence ID" value="AXR05932.1"/>
    <property type="molecule type" value="Genomic_DNA"/>
</dbReference>
<name>A0A346NK75_9ALTE</name>
<dbReference type="Gene3D" id="2.160.10.10">
    <property type="entry name" value="Hexapeptide repeat proteins"/>
    <property type="match status" value="1"/>
</dbReference>
<dbReference type="PANTHER" id="PTHR23416:SF23">
    <property type="entry name" value="ACETYLTRANSFERASE C18B11.09C-RELATED"/>
    <property type="match status" value="1"/>
</dbReference>
<dbReference type="Pfam" id="PF12464">
    <property type="entry name" value="Mac"/>
    <property type="match status" value="1"/>
</dbReference>
<dbReference type="KEGG" id="salm:D0Y50_05775"/>
<dbReference type="SUPFAM" id="SSF51161">
    <property type="entry name" value="Trimeric LpxA-like enzymes"/>
    <property type="match status" value="1"/>
</dbReference>
<dbReference type="InterPro" id="IPR011004">
    <property type="entry name" value="Trimer_LpxA-like_sf"/>
</dbReference>
<comment type="similarity">
    <text evidence="1">Belongs to the transferase hexapeptide repeat family.</text>
</comment>
<protein>
    <recommendedName>
        <fullName evidence="3">Maltose/galactoside acetyltransferase domain-containing protein</fullName>
    </recommendedName>
</protein>
<dbReference type="RefSeq" id="WP_117315926.1">
    <property type="nucleotide sequence ID" value="NZ_CP031769.1"/>
</dbReference>
<evidence type="ECO:0000256" key="2">
    <source>
        <dbReference type="ARBA" id="ARBA00022679"/>
    </source>
</evidence>
<dbReference type="GO" id="GO:0016407">
    <property type="term" value="F:acetyltransferase activity"/>
    <property type="evidence" value="ECO:0007669"/>
    <property type="project" value="InterPro"/>
</dbReference>
<sequence length="171" mass="18399">MTAKLQASQIWQQMLSGRWYQTHAKPLRRARQHAKAQCDTLNTALTEQQRLAVAAQLMPLIQLSAIGAGFYCDYGLNITSGEGLSVGRNVVMLDAAKIICGHHVTIHDGAVIATVNHATDPQRRQAGWQQAVGIVIGDNVTIESGATVLPGAIIPSNTRLPAHSVFTKTNP</sequence>
<dbReference type="InterPro" id="IPR051159">
    <property type="entry name" value="Hexapeptide_acetyltransf"/>
</dbReference>
<dbReference type="GO" id="GO:0008374">
    <property type="term" value="F:O-acyltransferase activity"/>
    <property type="evidence" value="ECO:0007669"/>
    <property type="project" value="TreeGrafter"/>
</dbReference>
<gene>
    <name evidence="4" type="ORF">D0Y50_05775</name>
</gene>
<keyword evidence="5" id="KW-1185">Reference proteome</keyword>
<dbReference type="PANTHER" id="PTHR23416">
    <property type="entry name" value="SIALIC ACID SYNTHASE-RELATED"/>
    <property type="match status" value="1"/>
</dbReference>
<evidence type="ECO:0000259" key="3">
    <source>
        <dbReference type="Pfam" id="PF12464"/>
    </source>
</evidence>
<dbReference type="OrthoDB" id="9815592at2"/>
<proteinExistence type="inferred from homology"/>
<dbReference type="Proteomes" id="UP000262073">
    <property type="component" value="Chromosome"/>
</dbReference>
<feature type="domain" description="Maltose/galactoside acetyltransferase" evidence="3">
    <location>
        <begin position="14"/>
        <end position="50"/>
    </location>
</feature>
<accession>A0A346NK75</accession>